<dbReference type="Gene3D" id="2.40.70.10">
    <property type="entry name" value="Acid Proteases"/>
    <property type="match status" value="1"/>
</dbReference>
<comment type="caution">
    <text evidence="3">The sequence shown here is derived from an EMBL/GenBank/DDBJ whole genome shotgun (WGS) entry which is preliminary data.</text>
</comment>
<keyword evidence="4" id="KW-1185">Reference proteome</keyword>
<dbReference type="AlphaFoldDB" id="A0A9Q1R3Q5"/>
<dbReference type="GO" id="GO:0006508">
    <property type="term" value="P:proteolysis"/>
    <property type="evidence" value="ECO:0007669"/>
    <property type="project" value="InterPro"/>
</dbReference>
<organism evidence="3 4">
    <name type="scientific">Anisodus acutangulus</name>
    <dbReference type="NCBI Taxonomy" id="402998"/>
    <lineage>
        <taxon>Eukaryota</taxon>
        <taxon>Viridiplantae</taxon>
        <taxon>Streptophyta</taxon>
        <taxon>Embryophyta</taxon>
        <taxon>Tracheophyta</taxon>
        <taxon>Spermatophyta</taxon>
        <taxon>Magnoliopsida</taxon>
        <taxon>eudicotyledons</taxon>
        <taxon>Gunneridae</taxon>
        <taxon>Pentapetalae</taxon>
        <taxon>asterids</taxon>
        <taxon>lamiids</taxon>
        <taxon>Solanales</taxon>
        <taxon>Solanaceae</taxon>
        <taxon>Solanoideae</taxon>
        <taxon>Hyoscyameae</taxon>
        <taxon>Anisodus</taxon>
    </lineage>
</organism>
<name>A0A9Q1R3Q5_9SOLA</name>
<dbReference type="InterPro" id="IPR032861">
    <property type="entry name" value="TAXi_N"/>
</dbReference>
<dbReference type="InterPro" id="IPR033121">
    <property type="entry name" value="PEPTIDASE_A1"/>
</dbReference>
<dbReference type="PROSITE" id="PS51767">
    <property type="entry name" value="PEPTIDASE_A1"/>
    <property type="match status" value="1"/>
</dbReference>
<evidence type="ECO:0000256" key="1">
    <source>
        <dbReference type="ARBA" id="ARBA00007447"/>
    </source>
</evidence>
<proteinExistence type="inferred from homology"/>
<dbReference type="SUPFAM" id="SSF50630">
    <property type="entry name" value="Acid proteases"/>
    <property type="match status" value="1"/>
</dbReference>
<comment type="similarity">
    <text evidence="1">Belongs to the peptidase A1 family.</text>
</comment>
<sequence>MKLQLSLTNFSHSDLKPVQTMLQPEDLQTPITSGASQGSGEYFTRLGLSEPAKEFYMVLDTGSDITWVQCEPCSDWIQFTTRRVLTLTVGYPATQLSVRLLRYRLVGPSRVYTRSRMVMVRLRLESLLRKWCRLGTLVRFLKLLLVVDMIMKGYLSVLLG</sequence>
<dbReference type="GO" id="GO:0004190">
    <property type="term" value="F:aspartic-type endopeptidase activity"/>
    <property type="evidence" value="ECO:0007669"/>
    <property type="project" value="InterPro"/>
</dbReference>
<dbReference type="InterPro" id="IPR021109">
    <property type="entry name" value="Peptidase_aspartic_dom_sf"/>
</dbReference>
<dbReference type="EMBL" id="JAJAGQ010000015">
    <property type="protein sequence ID" value="KAJ8541144.1"/>
    <property type="molecule type" value="Genomic_DNA"/>
</dbReference>
<protein>
    <recommendedName>
        <fullName evidence="2">Peptidase A1 domain-containing protein</fullName>
    </recommendedName>
</protein>
<dbReference type="PANTHER" id="PTHR13683">
    <property type="entry name" value="ASPARTYL PROTEASES"/>
    <property type="match status" value="1"/>
</dbReference>
<evidence type="ECO:0000313" key="3">
    <source>
        <dbReference type="EMBL" id="KAJ8541144.1"/>
    </source>
</evidence>
<accession>A0A9Q1R3Q5</accession>
<dbReference type="Proteomes" id="UP001152561">
    <property type="component" value="Unassembled WGS sequence"/>
</dbReference>
<feature type="domain" description="Peptidase A1" evidence="2">
    <location>
        <begin position="42"/>
        <end position="160"/>
    </location>
</feature>
<dbReference type="PANTHER" id="PTHR13683:SF877">
    <property type="entry name" value="PROTEIN ASPARTIC PROTEASE IN GUARD CELL 1-LIKE"/>
    <property type="match status" value="1"/>
</dbReference>
<reference evidence="4" key="1">
    <citation type="journal article" date="2023" name="Proc. Natl. Acad. Sci. U.S.A.">
        <title>Genomic and structural basis for evolution of tropane alkaloid biosynthesis.</title>
        <authorList>
            <person name="Wanga Y.-J."/>
            <person name="Taina T."/>
            <person name="Yua J.-Y."/>
            <person name="Lia J."/>
            <person name="Xua B."/>
            <person name="Chenc J."/>
            <person name="D'Auriad J.C."/>
            <person name="Huanga J.-P."/>
            <person name="Huanga S.-X."/>
        </authorList>
    </citation>
    <scope>NUCLEOTIDE SEQUENCE [LARGE SCALE GENOMIC DNA]</scope>
    <source>
        <strain evidence="4">cv. KIB-2019</strain>
    </source>
</reference>
<dbReference type="InterPro" id="IPR001461">
    <property type="entry name" value="Aspartic_peptidase_A1"/>
</dbReference>
<dbReference type="Pfam" id="PF14543">
    <property type="entry name" value="TAXi_N"/>
    <property type="match status" value="1"/>
</dbReference>
<evidence type="ECO:0000313" key="4">
    <source>
        <dbReference type="Proteomes" id="UP001152561"/>
    </source>
</evidence>
<dbReference type="OrthoDB" id="2747330at2759"/>
<evidence type="ECO:0000259" key="2">
    <source>
        <dbReference type="PROSITE" id="PS51767"/>
    </source>
</evidence>
<gene>
    <name evidence="3" type="ORF">K7X08_001960</name>
</gene>